<dbReference type="Gene3D" id="1.10.490.40">
    <property type="entry name" value="Diphtheria toxin, translocation domain"/>
    <property type="match status" value="1"/>
</dbReference>
<organism evidence="2 3">
    <name type="scientific">Crossiella cryophila</name>
    <dbReference type="NCBI Taxonomy" id="43355"/>
    <lineage>
        <taxon>Bacteria</taxon>
        <taxon>Bacillati</taxon>
        <taxon>Actinomycetota</taxon>
        <taxon>Actinomycetes</taxon>
        <taxon>Pseudonocardiales</taxon>
        <taxon>Pseudonocardiaceae</taxon>
        <taxon>Crossiella</taxon>
    </lineage>
</organism>
<feature type="chain" id="PRO_5031412061" evidence="1">
    <location>
        <begin position="29"/>
        <end position="429"/>
    </location>
</feature>
<keyword evidence="3" id="KW-1185">Reference proteome</keyword>
<dbReference type="RefSeq" id="WP_185003683.1">
    <property type="nucleotide sequence ID" value="NZ_BAAAUI010000002.1"/>
</dbReference>
<keyword evidence="1" id="KW-0732">Signal</keyword>
<dbReference type="Proteomes" id="UP000533598">
    <property type="component" value="Unassembled WGS sequence"/>
</dbReference>
<dbReference type="InterPro" id="IPR036801">
    <property type="entry name" value="Diphtheria_tox_transloc_sf"/>
</dbReference>
<dbReference type="AlphaFoldDB" id="A0A7W7CB56"/>
<dbReference type="Pfam" id="PF02764">
    <property type="entry name" value="Diphtheria_T"/>
    <property type="match status" value="1"/>
</dbReference>
<reference evidence="2 3" key="1">
    <citation type="submission" date="2020-08" db="EMBL/GenBank/DDBJ databases">
        <title>Sequencing the genomes of 1000 actinobacteria strains.</title>
        <authorList>
            <person name="Klenk H.-P."/>
        </authorList>
    </citation>
    <scope>NUCLEOTIDE SEQUENCE [LARGE SCALE GENOMIC DNA]</scope>
    <source>
        <strain evidence="2 3">DSM 44230</strain>
    </source>
</reference>
<dbReference type="EMBL" id="JACHMH010000001">
    <property type="protein sequence ID" value="MBB4677777.1"/>
    <property type="molecule type" value="Genomic_DNA"/>
</dbReference>
<accession>A0A7W7CB56</accession>
<evidence type="ECO:0000313" key="3">
    <source>
        <dbReference type="Proteomes" id="UP000533598"/>
    </source>
</evidence>
<evidence type="ECO:0000256" key="1">
    <source>
        <dbReference type="SAM" id="SignalP"/>
    </source>
</evidence>
<protein>
    <submittedName>
        <fullName evidence="2">Uncharacterized protein</fullName>
    </submittedName>
</protein>
<evidence type="ECO:0000313" key="2">
    <source>
        <dbReference type="EMBL" id="MBB4677777.1"/>
    </source>
</evidence>
<feature type="signal peptide" evidence="1">
    <location>
        <begin position="1"/>
        <end position="28"/>
    </location>
</feature>
<dbReference type="SUPFAM" id="SSF56845">
    <property type="entry name" value="Diphtheria toxin, middle domain"/>
    <property type="match status" value="1"/>
</dbReference>
<proteinExistence type="predicted"/>
<comment type="caution">
    <text evidence="2">The sequence shown here is derived from an EMBL/GenBank/DDBJ whole genome shotgun (WGS) entry which is preliminary data.</text>
</comment>
<sequence length="429" mass="44888">MTGRLGWPAALLTATLVAGSLTTPIARAQVPQLAAEGVRAQLTALCRSGPRSPLCETADSLGELFHQGMTIAGEAVAELDLEEALKSQKVAKGDARAVVAGKVAAVGKQVGKSSALAKFKEVLKPSKGVIALWAVSALYTLAQEDVSTVDKAEAVLAIVPILGPLFSFGNSYRKEDVEGMVISTVALAATLIAFLCPPVGAGIGVGLAVYQVVRAFCPGLLAKVKAALAEGANWFRRHVFADPDGDWRSLPLVGAADFQRAGGLMHWDTDTSDVVEASDVAHVVTPLRLVAPGAHRATLTLASAWPEEVAAEQEPIEYRLAAGRDLVVRLRTPSPEHFALTGLAFRQDGQTLPTDCRTLPSGNRACVLRSDVLVTAEHEVKIDLEFSTGNGFCPDEPGCELPGTGVIVEVTGPLGPPVPVTMPITVTGF</sequence>
<name>A0A7W7CB56_9PSEU</name>
<gene>
    <name evidence="2" type="ORF">HNR67_003895</name>
</gene>